<accession>A0AAI9DXT2</accession>
<proteinExistence type="predicted"/>
<gene>
    <name evidence="2" type="ORF">RYF40_002987</name>
</gene>
<protein>
    <submittedName>
        <fullName evidence="2">Uncharacterized protein</fullName>
    </submittedName>
</protein>
<evidence type="ECO:0000313" key="2">
    <source>
        <dbReference type="EMBL" id="EML7082525.1"/>
    </source>
</evidence>
<comment type="caution">
    <text evidence="2">The sequence shown here is derived from an EMBL/GenBank/DDBJ whole genome shotgun (WGS) entry which is preliminary data.</text>
</comment>
<name>A0AAI9DXT2_KLEOX</name>
<evidence type="ECO:0000256" key="1">
    <source>
        <dbReference type="SAM" id="Coils"/>
    </source>
</evidence>
<dbReference type="AlphaFoldDB" id="A0AAI9DXT2"/>
<sequence>MTIKNDITELALLISKAKASVFTLEYISQFEPADIDSDDVDLRFEVDGRETGTNVSIVDECGQAAKVIDELVEALEKAQQVDDELCKLLPPGIEYMDPPDGGSVTPLEQVCRMIADYRQRIAALESQKSTLMKFISDSCYVFDGDDADISDAYVDAISSALMPKLESVPVFSLPLFWVRVKSDGGYDDSKLEDVRKKSGEWLPLALAREVPEMESRTVTVKLPRPGFVTISGERTAVYLKADVDAVLADAGIEEAE</sequence>
<dbReference type="EMBL" id="ABNOCX020000005">
    <property type="protein sequence ID" value="EML7082525.1"/>
    <property type="molecule type" value="Genomic_DNA"/>
</dbReference>
<organism evidence="2">
    <name type="scientific">Klebsiella oxytoca</name>
    <dbReference type="NCBI Taxonomy" id="571"/>
    <lineage>
        <taxon>Bacteria</taxon>
        <taxon>Pseudomonadati</taxon>
        <taxon>Pseudomonadota</taxon>
        <taxon>Gammaproteobacteria</taxon>
        <taxon>Enterobacterales</taxon>
        <taxon>Enterobacteriaceae</taxon>
        <taxon>Klebsiella/Raoultella group</taxon>
        <taxon>Klebsiella</taxon>
    </lineage>
</organism>
<keyword evidence="1" id="KW-0175">Coiled coil</keyword>
<feature type="coiled-coil region" evidence="1">
    <location>
        <begin position="64"/>
        <end position="127"/>
    </location>
</feature>
<reference evidence="2" key="1">
    <citation type="submission" date="2024-02" db="EMBL/GenBank/DDBJ databases">
        <authorList>
            <consortium name="Clinical and Environmental Microbiology Branch: Whole genome sequencing antimicrobial resistance pathogens in the healthcare setting"/>
        </authorList>
    </citation>
    <scope>NUCLEOTIDE SEQUENCE</scope>
    <source>
        <strain evidence="2">2023BB-00086</strain>
    </source>
</reference>